<sequence length="810" mass="91166">MSDIPPSPASIFKRSTKSKPRPRRERSPNNDSLGDEASASDSLGHSLEQQDELSREREEKKQESPMVQVAKLKARQKARVKGPQARLSFGADDDQDENAGGEEFKIKKSTLSRKLKVGAAPVTPRADISTSLNKATTFPQNMESTPIYSKSYLSELKASTPSTPSFRVRAEDSGDISMDVEYDGINDPFSQSESLSSIPTEASIRAAKEKRERLRALGITVLADGDSSMDFISLSVAKQDTSPASRGPHPDSRLQREDDEVGEGDEDMAEYTGAKERIGLGKKSRKEEARKRKATIAEMIEDAEEDEETQEWQAAQVQRGGNTASDIYPRNQAEQGDTYKPRPIPNAIALPALTSAMSRLSGTLSNLQASHSTHHASLEALNAEQGQLDEKEQEMRGMVARAESKRAWFFDMREWMETIATFLDEKFPELEKLEEEHRSLVSERHEMIARRRHEDDEDDLSLFLYIPPADSSDQVDDLGRSLPTGPHSATRIARRVSRDARNIASRYYTDSELPSSDMQDYTLAREKFSHRVSSLLSDVKSEEFRDPALGLGRRFAEWRERWGESYTGAWGGLGLVGAWEFWARLEMAEWDPLEESRTVDSFRWFAALYDYSRPRNGFTTESTGGNHQDDDPDLGSEGDLANSMVSTTLIPQLCRLFSGGGFDPYSARHMKRIVDLVEQVELCMDRSDPKFQMLVKSLTSPFREAIEATRVLILPSLNPHNPPPTFDPASIKSRRRFLIRRTKLLMNLTAWRKVIGELSEIDELIRKLLVDVMLPIAQSGWDVGGQEIMSKVKASLPREIARQEWARKLQ</sequence>
<feature type="region of interest" description="Disordered" evidence="3">
    <location>
        <begin position="237"/>
        <end position="290"/>
    </location>
</feature>
<evidence type="ECO:0000256" key="3">
    <source>
        <dbReference type="SAM" id="MobiDB-lite"/>
    </source>
</evidence>
<proteinExistence type="predicted"/>
<dbReference type="Proteomes" id="UP000886523">
    <property type="component" value="Unassembled WGS sequence"/>
</dbReference>
<dbReference type="InterPro" id="IPR028211">
    <property type="entry name" value="Ntr2"/>
</dbReference>
<comment type="subcellular location">
    <subcellularLocation>
        <location evidence="1">Nucleus</location>
    </subcellularLocation>
</comment>
<dbReference type="PANTHER" id="PTHR12214:SF0">
    <property type="entry name" value="LD29489P"/>
    <property type="match status" value="1"/>
</dbReference>
<dbReference type="GO" id="GO:0000390">
    <property type="term" value="P:spliceosomal complex disassembly"/>
    <property type="evidence" value="ECO:0007669"/>
    <property type="project" value="InterPro"/>
</dbReference>
<feature type="compositionally biased region" description="Acidic residues" evidence="3">
    <location>
        <begin position="91"/>
        <end position="100"/>
    </location>
</feature>
<feature type="region of interest" description="Disordered" evidence="3">
    <location>
        <begin position="1"/>
        <end position="104"/>
    </location>
</feature>
<evidence type="ECO:0000256" key="2">
    <source>
        <dbReference type="ARBA" id="ARBA00023242"/>
    </source>
</evidence>
<accession>A0A9P6DRD3</accession>
<feature type="compositionally biased region" description="Basic residues" evidence="3">
    <location>
        <begin position="14"/>
        <end position="24"/>
    </location>
</feature>
<feature type="compositionally biased region" description="Acidic residues" evidence="3">
    <location>
        <begin position="257"/>
        <end position="269"/>
    </location>
</feature>
<keyword evidence="2" id="KW-0539">Nucleus</keyword>
<protein>
    <submittedName>
        <fullName evidence="4">Uncharacterized protein</fullName>
    </submittedName>
</protein>
<organism evidence="4 5">
    <name type="scientific">Hydnum rufescens UP504</name>
    <dbReference type="NCBI Taxonomy" id="1448309"/>
    <lineage>
        <taxon>Eukaryota</taxon>
        <taxon>Fungi</taxon>
        <taxon>Dikarya</taxon>
        <taxon>Basidiomycota</taxon>
        <taxon>Agaricomycotina</taxon>
        <taxon>Agaricomycetes</taxon>
        <taxon>Cantharellales</taxon>
        <taxon>Hydnaceae</taxon>
        <taxon>Hydnum</taxon>
    </lineage>
</organism>
<dbReference type="OrthoDB" id="429427at2759"/>
<comment type="caution">
    <text evidence="4">The sequence shown here is derived from an EMBL/GenBank/DDBJ whole genome shotgun (WGS) entry which is preliminary data.</text>
</comment>
<dbReference type="Pfam" id="PF15458">
    <property type="entry name" value="NTR2"/>
    <property type="match status" value="1"/>
</dbReference>
<feature type="region of interest" description="Disordered" evidence="3">
    <location>
        <begin position="302"/>
        <end position="343"/>
    </location>
</feature>
<feature type="compositionally biased region" description="Basic and acidic residues" evidence="3">
    <location>
        <begin position="273"/>
        <end position="290"/>
    </location>
</feature>
<evidence type="ECO:0000256" key="1">
    <source>
        <dbReference type="ARBA" id="ARBA00004123"/>
    </source>
</evidence>
<evidence type="ECO:0000313" key="5">
    <source>
        <dbReference type="Proteomes" id="UP000886523"/>
    </source>
</evidence>
<dbReference type="InterPro" id="IPR012890">
    <property type="entry name" value="GCFC2-like"/>
</dbReference>
<reference evidence="4" key="1">
    <citation type="journal article" date="2020" name="Nat. Commun.">
        <title>Large-scale genome sequencing of mycorrhizal fungi provides insights into the early evolution of symbiotic traits.</title>
        <authorList>
            <person name="Miyauchi S."/>
            <person name="Kiss E."/>
            <person name="Kuo A."/>
            <person name="Drula E."/>
            <person name="Kohler A."/>
            <person name="Sanchez-Garcia M."/>
            <person name="Morin E."/>
            <person name="Andreopoulos B."/>
            <person name="Barry K.W."/>
            <person name="Bonito G."/>
            <person name="Buee M."/>
            <person name="Carver A."/>
            <person name="Chen C."/>
            <person name="Cichocki N."/>
            <person name="Clum A."/>
            <person name="Culley D."/>
            <person name="Crous P.W."/>
            <person name="Fauchery L."/>
            <person name="Girlanda M."/>
            <person name="Hayes R.D."/>
            <person name="Keri Z."/>
            <person name="LaButti K."/>
            <person name="Lipzen A."/>
            <person name="Lombard V."/>
            <person name="Magnuson J."/>
            <person name="Maillard F."/>
            <person name="Murat C."/>
            <person name="Nolan M."/>
            <person name="Ohm R.A."/>
            <person name="Pangilinan J."/>
            <person name="Pereira M.F."/>
            <person name="Perotto S."/>
            <person name="Peter M."/>
            <person name="Pfister S."/>
            <person name="Riley R."/>
            <person name="Sitrit Y."/>
            <person name="Stielow J.B."/>
            <person name="Szollosi G."/>
            <person name="Zifcakova L."/>
            <person name="Stursova M."/>
            <person name="Spatafora J.W."/>
            <person name="Tedersoo L."/>
            <person name="Vaario L.M."/>
            <person name="Yamada A."/>
            <person name="Yan M."/>
            <person name="Wang P."/>
            <person name="Xu J."/>
            <person name="Bruns T."/>
            <person name="Baldrian P."/>
            <person name="Vilgalys R."/>
            <person name="Dunand C."/>
            <person name="Henrissat B."/>
            <person name="Grigoriev I.V."/>
            <person name="Hibbett D."/>
            <person name="Nagy L.G."/>
            <person name="Martin F.M."/>
        </authorList>
    </citation>
    <scope>NUCLEOTIDE SEQUENCE</scope>
    <source>
        <strain evidence="4">UP504</strain>
    </source>
</reference>
<dbReference type="GO" id="GO:0003677">
    <property type="term" value="F:DNA binding"/>
    <property type="evidence" value="ECO:0007669"/>
    <property type="project" value="InterPro"/>
</dbReference>
<dbReference type="PANTHER" id="PTHR12214">
    <property type="entry name" value="GC-RICH SEQUENCE DNA-BINDING FACTOR"/>
    <property type="match status" value="1"/>
</dbReference>
<keyword evidence="5" id="KW-1185">Reference proteome</keyword>
<dbReference type="EMBL" id="MU129061">
    <property type="protein sequence ID" value="KAF9508313.1"/>
    <property type="molecule type" value="Genomic_DNA"/>
</dbReference>
<evidence type="ECO:0000313" key="4">
    <source>
        <dbReference type="EMBL" id="KAF9508313.1"/>
    </source>
</evidence>
<dbReference type="AlphaFoldDB" id="A0A9P6DRD3"/>
<name>A0A9P6DRD3_9AGAM</name>
<feature type="compositionally biased region" description="Basic and acidic residues" evidence="3">
    <location>
        <begin position="52"/>
        <end position="63"/>
    </location>
</feature>
<gene>
    <name evidence="4" type="ORF">BS47DRAFT_1350493</name>
</gene>
<dbReference type="GO" id="GO:0071008">
    <property type="term" value="C:U2-type post-mRNA release spliceosomal complex"/>
    <property type="evidence" value="ECO:0007669"/>
    <property type="project" value="InterPro"/>
</dbReference>